<dbReference type="PANTHER" id="PTHR24559:SF444">
    <property type="entry name" value="REVERSE TRANSCRIPTASE DOMAIN-CONTAINING PROTEIN"/>
    <property type="match status" value="1"/>
</dbReference>
<dbReference type="Gene3D" id="3.30.70.270">
    <property type="match status" value="1"/>
</dbReference>
<dbReference type="OrthoDB" id="4236307at2759"/>
<evidence type="ECO:0000313" key="3">
    <source>
        <dbReference type="Proteomes" id="UP000266188"/>
    </source>
</evidence>
<reference evidence="3" key="1">
    <citation type="submission" date="2017-02" db="EMBL/GenBank/DDBJ databases">
        <authorList>
            <person name="Tafer H."/>
            <person name="Lopandic K."/>
        </authorList>
    </citation>
    <scope>NUCLEOTIDE SEQUENCE [LARGE SCALE GENOMIC DNA]</scope>
    <source>
        <strain evidence="3">CBS 366.77</strain>
    </source>
</reference>
<dbReference type="InterPro" id="IPR043502">
    <property type="entry name" value="DNA/RNA_pol_sf"/>
</dbReference>
<protein>
    <recommendedName>
        <fullName evidence="1">Reverse transcriptase domain-containing protein</fullName>
    </recommendedName>
</protein>
<dbReference type="Pfam" id="PF00078">
    <property type="entry name" value="RVT_1"/>
    <property type="match status" value="1"/>
</dbReference>
<keyword evidence="3" id="KW-1185">Reference proteome</keyword>
<dbReference type="EMBL" id="MVGC01000002">
    <property type="protein sequence ID" value="RJE27564.1"/>
    <property type="molecule type" value="Genomic_DNA"/>
</dbReference>
<sequence length="88" mass="9496">MDPGDEELTTFRTGYGNYKYKGLPPGLSNGPATFHRFVTPIFLLLLDEFLAGFTDDLLIHGDNDGSTGYPCEAGPAATTRGWFAGGYT</sequence>
<proteinExistence type="predicted"/>
<gene>
    <name evidence="2" type="ORF">PHISCL_00150</name>
</gene>
<feature type="domain" description="Reverse transcriptase" evidence="1">
    <location>
        <begin position="2"/>
        <end position="63"/>
    </location>
</feature>
<dbReference type="Proteomes" id="UP000266188">
    <property type="component" value="Unassembled WGS sequence"/>
</dbReference>
<evidence type="ECO:0000313" key="2">
    <source>
        <dbReference type="EMBL" id="RJE27564.1"/>
    </source>
</evidence>
<dbReference type="SUPFAM" id="SSF56672">
    <property type="entry name" value="DNA/RNA polymerases"/>
    <property type="match status" value="1"/>
</dbReference>
<organism evidence="2 3">
    <name type="scientific">Aspergillus sclerotialis</name>
    <dbReference type="NCBI Taxonomy" id="2070753"/>
    <lineage>
        <taxon>Eukaryota</taxon>
        <taxon>Fungi</taxon>
        <taxon>Dikarya</taxon>
        <taxon>Ascomycota</taxon>
        <taxon>Pezizomycotina</taxon>
        <taxon>Eurotiomycetes</taxon>
        <taxon>Eurotiomycetidae</taxon>
        <taxon>Eurotiales</taxon>
        <taxon>Aspergillaceae</taxon>
        <taxon>Aspergillus</taxon>
        <taxon>Aspergillus subgen. Polypaecilum</taxon>
    </lineage>
</organism>
<comment type="caution">
    <text evidence="2">The sequence shown here is derived from an EMBL/GenBank/DDBJ whole genome shotgun (WGS) entry which is preliminary data.</text>
</comment>
<dbReference type="InterPro" id="IPR000477">
    <property type="entry name" value="RT_dom"/>
</dbReference>
<evidence type="ECO:0000259" key="1">
    <source>
        <dbReference type="Pfam" id="PF00078"/>
    </source>
</evidence>
<dbReference type="InterPro" id="IPR053134">
    <property type="entry name" value="RNA-dir_DNA_polymerase"/>
</dbReference>
<accession>A0A3A3A772</accession>
<dbReference type="STRING" id="2070753.A0A3A3A772"/>
<dbReference type="AlphaFoldDB" id="A0A3A3A772"/>
<dbReference type="InterPro" id="IPR043128">
    <property type="entry name" value="Rev_trsase/Diguanyl_cyclase"/>
</dbReference>
<name>A0A3A3A772_9EURO</name>
<dbReference type="Gene3D" id="3.10.10.10">
    <property type="entry name" value="HIV Type 1 Reverse Transcriptase, subunit A, domain 1"/>
    <property type="match status" value="1"/>
</dbReference>
<dbReference type="PANTHER" id="PTHR24559">
    <property type="entry name" value="TRANSPOSON TY3-I GAG-POL POLYPROTEIN"/>
    <property type="match status" value="1"/>
</dbReference>